<evidence type="ECO:0000256" key="6">
    <source>
        <dbReference type="PROSITE-ProRule" id="PRU00433"/>
    </source>
</evidence>
<feature type="signal peptide" evidence="7">
    <location>
        <begin position="1"/>
        <end position="19"/>
    </location>
</feature>
<comment type="subcellular location">
    <subcellularLocation>
        <location evidence="1">Cell envelope</location>
    </subcellularLocation>
</comment>
<sequence length="501" mass="53790">MKQGYLAGLMCLVAGASLAAPDNLPDPATADMFPKIDIQQAMLGQSLFFDPILAGNKNIACSTCHHPTLGTSDGMSLSIGEGGVGLGPDRRLGEGEHVYARIPRNAPALWNRGSTLFHTMFHDGRLQTDAERPQGVLMPAARDLERPVLNPLAAQALLPITSADEMAGQHDENETAALVEKMTFMGESGAWSTIAAKVEGVPAYRAAFDWIIGPDEPVHITDIANALASFMTFEFRSTDSPFDRYLRGEEDQLSDLAMEGMELFYGDAGCSGCHAGTFQTDNSFHAIGMPQIGPGKAHVADRIYADIGRMSVTQDPNDAYKFRTPSLRNVTLTAPYGHAGAYATLEAVIRHHMNPRDSLMAYTIDQAVLHDVDTDHLDTEALDDPEEMARIAAAIEFDGVDVTEDQIPALIAFLEALEDPIALTGRLGVPASVLSGLAMDQVLPPGLVEAPAAPQPMTPNRARIIRAANPVPAVGPVRRADITPAELVRVDREITAQLLGR</sequence>
<accession>A3VKF2</accession>
<dbReference type="GO" id="GO:0046872">
    <property type="term" value="F:metal ion binding"/>
    <property type="evidence" value="ECO:0007669"/>
    <property type="project" value="UniProtKB-KW"/>
</dbReference>
<dbReference type="GO" id="GO:0020037">
    <property type="term" value="F:heme binding"/>
    <property type="evidence" value="ECO:0007669"/>
    <property type="project" value="InterPro"/>
</dbReference>
<keyword evidence="10" id="KW-1185">Reference proteome</keyword>
<evidence type="ECO:0000313" key="10">
    <source>
        <dbReference type="Proteomes" id="UP000002931"/>
    </source>
</evidence>
<name>A3VKF2_9RHOB</name>
<evidence type="ECO:0000259" key="8">
    <source>
        <dbReference type="PROSITE" id="PS51007"/>
    </source>
</evidence>
<comment type="caution">
    <text evidence="9">The sequence shown here is derived from an EMBL/GenBank/DDBJ whole genome shotgun (WGS) entry which is preliminary data.</text>
</comment>
<dbReference type="eggNOG" id="COG1858">
    <property type="taxonomic scope" value="Bacteria"/>
</dbReference>
<dbReference type="PANTHER" id="PTHR30600">
    <property type="entry name" value="CYTOCHROME C PEROXIDASE-RELATED"/>
    <property type="match status" value="1"/>
</dbReference>
<keyword evidence="7" id="KW-0732">Signal</keyword>
<dbReference type="STRING" id="314271.RB2654_04586"/>
<dbReference type="GO" id="GO:0009055">
    <property type="term" value="F:electron transfer activity"/>
    <property type="evidence" value="ECO:0007669"/>
    <property type="project" value="InterPro"/>
</dbReference>
<dbReference type="SUPFAM" id="SSF46626">
    <property type="entry name" value="Cytochrome c"/>
    <property type="match status" value="2"/>
</dbReference>
<proteinExistence type="predicted"/>
<dbReference type="Gene3D" id="1.10.760.10">
    <property type="entry name" value="Cytochrome c-like domain"/>
    <property type="match status" value="2"/>
</dbReference>
<protein>
    <submittedName>
        <fullName evidence="9">Methylamine utilization protein MauG, putative</fullName>
    </submittedName>
</protein>
<feature type="domain" description="Cytochrome c" evidence="8">
    <location>
        <begin position="39"/>
        <end position="186"/>
    </location>
</feature>
<evidence type="ECO:0000256" key="7">
    <source>
        <dbReference type="SAM" id="SignalP"/>
    </source>
</evidence>
<keyword evidence="5 6" id="KW-0408">Iron</keyword>
<keyword evidence="3 6" id="KW-0479">Metal-binding</keyword>
<feature type="domain" description="Cytochrome c" evidence="8">
    <location>
        <begin position="255"/>
        <end position="418"/>
    </location>
</feature>
<dbReference type="InterPro" id="IPR009056">
    <property type="entry name" value="Cyt_c-like_dom"/>
</dbReference>
<dbReference type="GO" id="GO:0004130">
    <property type="term" value="F:cytochrome-c peroxidase activity"/>
    <property type="evidence" value="ECO:0007669"/>
    <property type="project" value="TreeGrafter"/>
</dbReference>
<evidence type="ECO:0000313" key="9">
    <source>
        <dbReference type="EMBL" id="EAQ11276.1"/>
    </source>
</evidence>
<dbReference type="InterPro" id="IPR036909">
    <property type="entry name" value="Cyt_c-like_dom_sf"/>
</dbReference>
<dbReference type="Pfam" id="PF03150">
    <property type="entry name" value="CCP_MauG"/>
    <property type="match status" value="1"/>
</dbReference>
<evidence type="ECO:0000256" key="1">
    <source>
        <dbReference type="ARBA" id="ARBA00004196"/>
    </source>
</evidence>
<dbReference type="Proteomes" id="UP000002931">
    <property type="component" value="Unassembled WGS sequence"/>
</dbReference>
<dbReference type="InterPro" id="IPR051395">
    <property type="entry name" value="Cytochrome_c_Peroxidase/MauG"/>
</dbReference>
<dbReference type="OrthoDB" id="9805202at2"/>
<dbReference type="RefSeq" id="WP_008329127.1">
    <property type="nucleotide sequence ID" value="NZ_CH902578.1"/>
</dbReference>
<dbReference type="AlphaFoldDB" id="A3VKF2"/>
<gene>
    <name evidence="9" type="ORF">RB2654_04586</name>
</gene>
<evidence type="ECO:0000256" key="3">
    <source>
        <dbReference type="ARBA" id="ARBA00022723"/>
    </source>
</evidence>
<keyword evidence="4" id="KW-0560">Oxidoreductase</keyword>
<dbReference type="EMBL" id="AAMT01000017">
    <property type="protein sequence ID" value="EAQ11276.1"/>
    <property type="molecule type" value="Genomic_DNA"/>
</dbReference>
<reference evidence="9 10" key="1">
    <citation type="journal article" date="2010" name="J. Bacteriol.">
        <title>Genome sequences of Pelagibaca bermudensis HTCC2601T and Maritimibacter alkaliphilus HTCC2654T, the type strains of two marine Roseobacter genera.</title>
        <authorList>
            <person name="Thrash J.C."/>
            <person name="Cho J.C."/>
            <person name="Ferriera S."/>
            <person name="Johnson J."/>
            <person name="Vergin K.L."/>
            <person name="Giovannoni S.J."/>
        </authorList>
    </citation>
    <scope>NUCLEOTIDE SEQUENCE [LARGE SCALE GENOMIC DNA]</scope>
    <source>
        <strain evidence="9 10">HTCC2654</strain>
    </source>
</reference>
<dbReference type="PROSITE" id="PS51007">
    <property type="entry name" value="CYTC"/>
    <property type="match status" value="2"/>
</dbReference>
<dbReference type="GO" id="GO:0030313">
    <property type="term" value="C:cell envelope"/>
    <property type="evidence" value="ECO:0007669"/>
    <property type="project" value="UniProtKB-SubCell"/>
</dbReference>
<dbReference type="InterPro" id="IPR004852">
    <property type="entry name" value="Di-haem_cyt_c_peroxidsae"/>
</dbReference>
<evidence type="ECO:0000256" key="2">
    <source>
        <dbReference type="ARBA" id="ARBA00022617"/>
    </source>
</evidence>
<evidence type="ECO:0000256" key="4">
    <source>
        <dbReference type="ARBA" id="ARBA00023002"/>
    </source>
</evidence>
<keyword evidence="2 6" id="KW-0349">Heme</keyword>
<organism evidence="9 10">
    <name type="scientific">Maritimibacter alkaliphilus HTCC2654</name>
    <dbReference type="NCBI Taxonomy" id="314271"/>
    <lineage>
        <taxon>Bacteria</taxon>
        <taxon>Pseudomonadati</taxon>
        <taxon>Pseudomonadota</taxon>
        <taxon>Alphaproteobacteria</taxon>
        <taxon>Rhodobacterales</taxon>
        <taxon>Roseobacteraceae</taxon>
        <taxon>Maritimibacter</taxon>
    </lineage>
</organism>
<dbReference type="HOGENOM" id="CLU_034652_5_0_5"/>
<evidence type="ECO:0000256" key="5">
    <source>
        <dbReference type="ARBA" id="ARBA00023004"/>
    </source>
</evidence>
<feature type="chain" id="PRO_5002661859" evidence="7">
    <location>
        <begin position="20"/>
        <end position="501"/>
    </location>
</feature>